<sequence>MSNIYDSANELSRGLRGLPEYKAVKAAKDAIAADAEASKIFTEYLAFQEEIQKLAHTGQMPDASFQAKMEGFGKQIQGNSLLSEFFTKQQQLAIYLSDIEKIVFEPVSELLK</sequence>
<reference evidence="2 5" key="2">
    <citation type="submission" date="2019-11" db="EMBL/GenBank/DDBJ databases">
        <title>Growth characteristics of pneumococcus vary with the chemical composition of the capsule and with environmental conditions.</title>
        <authorList>
            <person name="Tothpal A."/>
            <person name="Desobry K."/>
            <person name="Joshi S."/>
            <person name="Wyllie A.L."/>
            <person name="Weinberger D.M."/>
        </authorList>
    </citation>
    <scope>NUCLEOTIDE SEQUENCE [LARGE SCALE GENOMIC DNA]</scope>
    <source>
        <strain evidence="2">Pnumococcus09N</strain>
        <strain evidence="5">pnumococcus09N</strain>
    </source>
</reference>
<proteinExistence type="inferred from homology"/>
<name>A0A0T7SRN3_STREE</name>
<dbReference type="AlphaFoldDB" id="A0A0T7SRN3"/>
<dbReference type="RefSeq" id="WP_000065988.1">
    <property type="nucleotide sequence ID" value="NZ_CAXKTR010000012.1"/>
</dbReference>
<evidence type="ECO:0000313" key="2">
    <source>
        <dbReference type="EMBL" id="MTV42282.1"/>
    </source>
</evidence>
<dbReference type="HAMAP" id="MF_01526">
    <property type="entry name" value="UPF0342"/>
    <property type="match status" value="1"/>
</dbReference>
<evidence type="ECO:0000313" key="3">
    <source>
        <dbReference type="EMBL" id="SUN88170.1"/>
    </source>
</evidence>
<comment type="similarity">
    <text evidence="1">Belongs to the UPF0342 family.</text>
</comment>
<dbReference type="NCBIfam" id="NF010209">
    <property type="entry name" value="PRK13676.1-1"/>
    <property type="match status" value="1"/>
</dbReference>
<dbReference type="Proteomes" id="UP000467349">
    <property type="component" value="Unassembled WGS sequence"/>
</dbReference>
<dbReference type="Pfam" id="PF06133">
    <property type="entry name" value="Com_YlbF"/>
    <property type="match status" value="1"/>
</dbReference>
<reference evidence="3 4" key="1">
    <citation type="submission" date="2018-06" db="EMBL/GenBank/DDBJ databases">
        <authorList>
            <consortium name="Pathogen Informatics"/>
            <person name="Doyle S."/>
        </authorList>
    </citation>
    <scope>NUCLEOTIDE SEQUENCE [LARGE SCALE GENOMIC DNA]</scope>
    <source>
        <strain evidence="3 4">NCTC13734</strain>
    </source>
</reference>
<dbReference type="InterPro" id="IPR010368">
    <property type="entry name" value="Com_YlbF"/>
</dbReference>
<evidence type="ECO:0000256" key="1">
    <source>
        <dbReference type="HAMAP-Rule" id="MF_01526"/>
    </source>
</evidence>
<protein>
    <recommendedName>
        <fullName evidence="1">UPF0342 protein GM545_01215</fullName>
    </recommendedName>
</protein>
<organism evidence="2 5">
    <name type="scientific">Streptococcus pneumoniae</name>
    <dbReference type="NCBI Taxonomy" id="1313"/>
    <lineage>
        <taxon>Bacteria</taxon>
        <taxon>Bacillati</taxon>
        <taxon>Bacillota</taxon>
        <taxon>Bacilli</taxon>
        <taxon>Lactobacillales</taxon>
        <taxon>Streptococcaceae</taxon>
        <taxon>Streptococcus</taxon>
    </lineage>
</organism>
<dbReference type="Proteomes" id="UP000254854">
    <property type="component" value="Unassembled WGS sequence"/>
</dbReference>
<dbReference type="SMR" id="A0A0T7SRN3"/>
<dbReference type="Gene3D" id="1.20.1500.10">
    <property type="entry name" value="YheA/YmcA-like"/>
    <property type="match status" value="1"/>
</dbReference>
<gene>
    <name evidence="2" type="ORF">GM545_01215</name>
    <name evidence="3" type="ORF">NCTC13734_01536</name>
</gene>
<dbReference type="EMBL" id="UHFW01000006">
    <property type="protein sequence ID" value="SUN88170.1"/>
    <property type="molecule type" value="Genomic_DNA"/>
</dbReference>
<dbReference type="InterPro" id="IPR023378">
    <property type="entry name" value="YheA/YmcA-like_dom_sf"/>
</dbReference>
<dbReference type="OMA" id="YDNANEM"/>
<evidence type="ECO:0000313" key="4">
    <source>
        <dbReference type="Proteomes" id="UP000254854"/>
    </source>
</evidence>
<evidence type="ECO:0000313" key="5">
    <source>
        <dbReference type="Proteomes" id="UP000467349"/>
    </source>
</evidence>
<dbReference type="SUPFAM" id="SSF158622">
    <property type="entry name" value="YheA/YmcA-like"/>
    <property type="match status" value="1"/>
</dbReference>
<dbReference type="EMBL" id="WNHU01000003">
    <property type="protein sequence ID" value="MTV42282.1"/>
    <property type="molecule type" value="Genomic_DNA"/>
</dbReference>
<accession>A0A0T7SRN3</accession>
<comment type="caution">
    <text evidence="2">The sequence shown here is derived from an EMBL/GenBank/DDBJ whole genome shotgun (WGS) entry which is preliminary data.</text>
</comment>